<dbReference type="Gene3D" id="1.10.10.10">
    <property type="entry name" value="Winged helix-like DNA-binding domain superfamily/Winged helix DNA-binding domain"/>
    <property type="match status" value="1"/>
</dbReference>
<keyword evidence="14" id="KW-1185">Reference proteome</keyword>
<dbReference type="GO" id="GO:0003700">
    <property type="term" value="F:DNA-binding transcription factor activity"/>
    <property type="evidence" value="ECO:0007669"/>
    <property type="project" value="InterPro"/>
</dbReference>
<feature type="binding site" evidence="12">
    <location>
        <position position="109"/>
    </location>
    <ligand>
        <name>Fe cation</name>
        <dbReference type="ChEBI" id="CHEBI:24875"/>
    </ligand>
</feature>
<dbReference type="KEGG" id="cvt:B843_09495"/>
<evidence type="ECO:0000256" key="9">
    <source>
        <dbReference type="ARBA" id="ARBA00023125"/>
    </source>
</evidence>
<keyword evidence="10" id="KW-0804">Transcription</keyword>
<dbReference type="CDD" id="cd07153">
    <property type="entry name" value="Fur_like"/>
    <property type="match status" value="1"/>
</dbReference>
<dbReference type="InterPro" id="IPR036390">
    <property type="entry name" value="WH_DNA-bd_sf"/>
</dbReference>
<evidence type="ECO:0000313" key="14">
    <source>
        <dbReference type="Proteomes" id="UP000019222"/>
    </source>
</evidence>
<dbReference type="GO" id="GO:0008270">
    <property type="term" value="F:zinc ion binding"/>
    <property type="evidence" value="ECO:0007669"/>
    <property type="project" value="TreeGrafter"/>
</dbReference>
<keyword evidence="8" id="KW-0805">Transcription regulation</keyword>
<dbReference type="GO" id="GO:1900376">
    <property type="term" value="P:regulation of secondary metabolite biosynthetic process"/>
    <property type="evidence" value="ECO:0007669"/>
    <property type="project" value="TreeGrafter"/>
</dbReference>
<name>W5Y300_9CORY</name>
<feature type="binding site" evidence="11">
    <location>
        <position position="94"/>
    </location>
    <ligand>
        <name>Zn(2+)</name>
        <dbReference type="ChEBI" id="CHEBI:29105"/>
    </ligand>
</feature>
<dbReference type="Proteomes" id="UP000019222">
    <property type="component" value="Chromosome"/>
</dbReference>
<comment type="similarity">
    <text evidence="2">Belongs to the Fur family.</text>
</comment>
<keyword evidence="5" id="KW-0678">Repressor</keyword>
<comment type="cofactor">
    <cofactor evidence="12">
        <name>Mn(2+)</name>
        <dbReference type="ChEBI" id="CHEBI:29035"/>
    </cofactor>
    <cofactor evidence="12">
        <name>Fe(2+)</name>
        <dbReference type="ChEBI" id="CHEBI:29033"/>
    </cofactor>
    <text evidence="12">Binds 1 Mn(2+) or Fe(2+) ion per subunit.</text>
</comment>
<keyword evidence="12" id="KW-0408">Iron</keyword>
<feature type="binding site" evidence="12">
    <location>
        <position position="126"/>
    </location>
    <ligand>
        <name>Fe cation</name>
        <dbReference type="ChEBI" id="CHEBI:24875"/>
    </ligand>
</feature>
<evidence type="ECO:0000256" key="5">
    <source>
        <dbReference type="ARBA" id="ARBA00022491"/>
    </source>
</evidence>
<evidence type="ECO:0000256" key="2">
    <source>
        <dbReference type="ARBA" id="ARBA00007957"/>
    </source>
</evidence>
<proteinExistence type="inferred from homology"/>
<keyword evidence="9" id="KW-0238">DNA-binding</keyword>
<dbReference type="STRING" id="1224164.B843_09495"/>
<dbReference type="PATRIC" id="fig|1224164.3.peg.1917"/>
<comment type="subcellular location">
    <subcellularLocation>
        <location evidence="1">Cytoplasm</location>
    </subcellularLocation>
</comment>
<evidence type="ECO:0000256" key="12">
    <source>
        <dbReference type="PIRSR" id="PIRSR602481-2"/>
    </source>
</evidence>
<organism evidence="13 14">
    <name type="scientific">Corynebacterium vitaeruminis DSM 20294</name>
    <dbReference type="NCBI Taxonomy" id="1224164"/>
    <lineage>
        <taxon>Bacteria</taxon>
        <taxon>Bacillati</taxon>
        <taxon>Actinomycetota</taxon>
        <taxon>Actinomycetes</taxon>
        <taxon>Mycobacteriales</taxon>
        <taxon>Corynebacteriaceae</taxon>
        <taxon>Corynebacterium</taxon>
    </lineage>
</organism>
<dbReference type="Gene3D" id="3.30.1490.190">
    <property type="match status" value="1"/>
</dbReference>
<protein>
    <submittedName>
        <fullName evidence="13">Ferric uptake regulatory protein</fullName>
    </submittedName>
</protein>
<keyword evidence="6 11" id="KW-0479">Metal-binding</keyword>
<evidence type="ECO:0000256" key="8">
    <source>
        <dbReference type="ARBA" id="ARBA00023015"/>
    </source>
</evidence>
<evidence type="ECO:0000313" key="13">
    <source>
        <dbReference type="EMBL" id="AHI23284.1"/>
    </source>
</evidence>
<sequence length="142" mass="15723">MSPTIDRTVPKLGVRSTRQRTAVVNVLRDLENFASAKTIHQELTNRNLRVGLTTVYRTLQSLTDIKAVDVLHMSNGETLYRHCVTEEHHHHLVCTNCGKTVEIDGGPVEKWANEVCATHGFTLTGHEAEVFGLCADCAAKKS</sequence>
<comment type="cofactor">
    <cofactor evidence="11">
        <name>Zn(2+)</name>
        <dbReference type="ChEBI" id="CHEBI:29105"/>
    </cofactor>
    <text evidence="11">Binds 1 zinc ion per subunit.</text>
</comment>
<dbReference type="GO" id="GO:0045892">
    <property type="term" value="P:negative regulation of DNA-templated transcription"/>
    <property type="evidence" value="ECO:0007669"/>
    <property type="project" value="TreeGrafter"/>
</dbReference>
<keyword evidence="4" id="KW-0963">Cytoplasm</keyword>
<dbReference type="InterPro" id="IPR043135">
    <property type="entry name" value="Fur_C"/>
</dbReference>
<evidence type="ECO:0000256" key="10">
    <source>
        <dbReference type="ARBA" id="ARBA00023163"/>
    </source>
</evidence>
<dbReference type="eggNOG" id="COG0735">
    <property type="taxonomic scope" value="Bacteria"/>
</dbReference>
<evidence type="ECO:0000256" key="6">
    <source>
        <dbReference type="ARBA" id="ARBA00022723"/>
    </source>
</evidence>
<dbReference type="GO" id="GO:0000976">
    <property type="term" value="F:transcription cis-regulatory region binding"/>
    <property type="evidence" value="ECO:0007669"/>
    <property type="project" value="TreeGrafter"/>
</dbReference>
<keyword evidence="7 11" id="KW-0862">Zinc</keyword>
<evidence type="ECO:0000256" key="3">
    <source>
        <dbReference type="ARBA" id="ARBA00011738"/>
    </source>
</evidence>
<accession>W5Y300</accession>
<comment type="subunit">
    <text evidence="3">Homodimer.</text>
</comment>
<feature type="binding site" evidence="12">
    <location>
        <position position="88"/>
    </location>
    <ligand>
        <name>Fe cation</name>
        <dbReference type="ChEBI" id="CHEBI:24875"/>
    </ligand>
</feature>
<dbReference type="HOGENOM" id="CLU_096072_5_0_11"/>
<dbReference type="FunFam" id="1.10.10.10:FF:000459">
    <property type="entry name" value="Ferric uptake regulation protein"/>
    <property type="match status" value="1"/>
</dbReference>
<evidence type="ECO:0000256" key="11">
    <source>
        <dbReference type="PIRSR" id="PIRSR602481-1"/>
    </source>
</evidence>
<reference evidence="13 14" key="1">
    <citation type="submission" date="2013-02" db="EMBL/GenBank/DDBJ databases">
        <title>The complete genome sequence of Corynebacterium vitaeruminis DSM 20294.</title>
        <authorList>
            <person name="Ruckert C."/>
            <person name="Albersmeier A."/>
            <person name="Kalinowski J."/>
        </authorList>
    </citation>
    <scope>NUCLEOTIDE SEQUENCE [LARGE SCALE GENOMIC DNA]</scope>
    <source>
        <strain evidence="14">ATCC 10234</strain>
    </source>
</reference>
<evidence type="ECO:0000256" key="1">
    <source>
        <dbReference type="ARBA" id="ARBA00004496"/>
    </source>
</evidence>
<dbReference type="AlphaFoldDB" id="W5Y300"/>
<dbReference type="GO" id="GO:0005829">
    <property type="term" value="C:cytosol"/>
    <property type="evidence" value="ECO:0007669"/>
    <property type="project" value="TreeGrafter"/>
</dbReference>
<dbReference type="SUPFAM" id="SSF46785">
    <property type="entry name" value="Winged helix' DNA-binding domain"/>
    <property type="match status" value="1"/>
</dbReference>
<feature type="binding site" evidence="11">
    <location>
        <position position="134"/>
    </location>
    <ligand>
        <name>Zn(2+)</name>
        <dbReference type="ChEBI" id="CHEBI:29105"/>
    </ligand>
</feature>
<feature type="binding site" evidence="11">
    <location>
        <position position="137"/>
    </location>
    <ligand>
        <name>Zn(2+)</name>
        <dbReference type="ChEBI" id="CHEBI:29105"/>
    </ligand>
</feature>
<dbReference type="RefSeq" id="WP_025253295.1">
    <property type="nucleotide sequence ID" value="NZ_CP004353.1"/>
</dbReference>
<dbReference type="EMBL" id="CP004353">
    <property type="protein sequence ID" value="AHI23284.1"/>
    <property type="molecule type" value="Genomic_DNA"/>
</dbReference>
<dbReference type="InterPro" id="IPR036388">
    <property type="entry name" value="WH-like_DNA-bd_sf"/>
</dbReference>
<evidence type="ECO:0000256" key="7">
    <source>
        <dbReference type="ARBA" id="ARBA00022833"/>
    </source>
</evidence>
<dbReference type="InterPro" id="IPR002481">
    <property type="entry name" value="FUR"/>
</dbReference>
<evidence type="ECO:0000256" key="4">
    <source>
        <dbReference type="ARBA" id="ARBA00022490"/>
    </source>
</evidence>
<dbReference type="PANTHER" id="PTHR33202:SF2">
    <property type="entry name" value="FERRIC UPTAKE REGULATION PROTEIN"/>
    <property type="match status" value="1"/>
</dbReference>
<dbReference type="PANTHER" id="PTHR33202">
    <property type="entry name" value="ZINC UPTAKE REGULATION PROTEIN"/>
    <property type="match status" value="1"/>
</dbReference>
<dbReference type="Pfam" id="PF01475">
    <property type="entry name" value="FUR"/>
    <property type="match status" value="1"/>
</dbReference>
<gene>
    <name evidence="13" type="ORF">B843_09495</name>
</gene>
<feature type="binding site" evidence="11">
    <location>
        <position position="97"/>
    </location>
    <ligand>
        <name>Zn(2+)</name>
        <dbReference type="ChEBI" id="CHEBI:29105"/>
    </ligand>
</feature>